<protein>
    <recommendedName>
        <fullName evidence="3">DUF2332 domain-containing protein</fullName>
    </recommendedName>
</protein>
<organism evidence="1 2">
    <name type="scientific">Mycobacterium talmoniae</name>
    <dbReference type="NCBI Taxonomy" id="1858794"/>
    <lineage>
        <taxon>Bacteria</taxon>
        <taxon>Bacillati</taxon>
        <taxon>Actinomycetota</taxon>
        <taxon>Actinomycetes</taxon>
        <taxon>Mycobacteriales</taxon>
        <taxon>Mycobacteriaceae</taxon>
        <taxon>Mycobacterium</taxon>
    </lineage>
</organism>
<evidence type="ECO:0008006" key="3">
    <source>
        <dbReference type="Google" id="ProtNLM"/>
    </source>
</evidence>
<dbReference type="Pfam" id="PF10094">
    <property type="entry name" value="DUF2332"/>
    <property type="match status" value="1"/>
</dbReference>
<dbReference type="RefSeq" id="WP_071024138.1">
    <property type="nucleotide sequence ID" value="NZ_MLQM01000028.1"/>
</dbReference>
<name>A0A1S1NLV3_9MYCO</name>
<dbReference type="EMBL" id="MLQM01000028">
    <property type="protein sequence ID" value="OHV04878.1"/>
    <property type="molecule type" value="Genomic_DNA"/>
</dbReference>
<reference evidence="1 2" key="1">
    <citation type="submission" date="2016-10" db="EMBL/GenBank/DDBJ databases">
        <title>Genome sequence of Mycobacterium talmonii.</title>
        <authorList>
            <person name="Greninger A.L."/>
            <person name="Elliott B."/>
            <person name="Vasireddy S."/>
            <person name="Vasireddy R."/>
        </authorList>
    </citation>
    <scope>NUCLEOTIDE SEQUENCE [LARGE SCALE GENOMIC DNA]</scope>
    <source>
        <strain evidence="2">NE-TNMC-100812</strain>
    </source>
</reference>
<accession>A0A1S1NLV3</accession>
<comment type="caution">
    <text evidence="1">The sequence shown here is derived from an EMBL/GenBank/DDBJ whole genome shotgun (WGS) entry which is preliminary data.</text>
</comment>
<dbReference type="PIRSF" id="PIRSF012608">
    <property type="entry name" value="UCP012608"/>
    <property type="match status" value="1"/>
</dbReference>
<evidence type="ECO:0000313" key="2">
    <source>
        <dbReference type="Proteomes" id="UP000179734"/>
    </source>
</evidence>
<proteinExistence type="predicted"/>
<dbReference type="Proteomes" id="UP000179734">
    <property type="component" value="Unassembled WGS sequence"/>
</dbReference>
<sequence length="348" mass="37359">MSPTHLADTFAAQARACTALGSPMYGQLLTRIVEDVGAGGVFAEVLAGHETDPGPSALALRLLGGLHRLVLDGSAPALRRWYPSVGGAWDTAAAWPDVVAAARAAITALRAALDRPPQTNEVGRSAALIGGLLFVAHRFPLPVRLFEIGASAGLNLRADHYRYRYPGGVWGPADSAVVIDDAWRGRRPPEAPLRIVARHGFDIAPMDVARADDRLTLLSYGWPDMPGRGQRLRGAIEIARRVPARLQRVSAAEAVRGLRLARGSLTVLWHSVTWQYLTAREQAQVTAAVTALGARADADAPLAWLSLEPRRRTPEAAHEFLVSARCWPDGGDEILGVSAPHGPPVRWD</sequence>
<gene>
    <name evidence="1" type="ORF">BKN37_07885</name>
</gene>
<keyword evidence="2" id="KW-1185">Reference proteome</keyword>
<dbReference type="AlphaFoldDB" id="A0A1S1NLV3"/>
<dbReference type="InterPro" id="IPR011200">
    <property type="entry name" value="UCP012608"/>
</dbReference>
<evidence type="ECO:0000313" key="1">
    <source>
        <dbReference type="EMBL" id="OHV04878.1"/>
    </source>
</evidence>